<dbReference type="PANTHER" id="PTHR47594">
    <property type="entry name" value="PPR CONTAINING PLANT-LIKE PROTEIN"/>
    <property type="match status" value="1"/>
</dbReference>
<comment type="caution">
    <text evidence="2">The sequence shown here is derived from an EMBL/GenBank/DDBJ whole genome shotgun (WGS) entry which is preliminary data.</text>
</comment>
<evidence type="ECO:0000313" key="2">
    <source>
        <dbReference type="EMBL" id="KAK9690224.1"/>
    </source>
</evidence>
<dbReference type="Proteomes" id="UP001443914">
    <property type="component" value="Unassembled WGS sequence"/>
</dbReference>
<sequence>MASTLLTPPLSHLSFTSTRPKPNPKPTPTFLTQTRTQIRCGSGPRSNRGPLVKGRILSKEAILAIQSLKRSHKTQSNDSQPLHVSLSRLLKSDLMATLRELLRQDECALALKVFSTIRYETWYSTDFALYADVTIALSRNAMWQDIDRLIEGVDDEVAVKLDDKKGLGRLIRALIAAERRESLVRVYRVMRRFGWGVVGSGVEVDEYLGRVLIKGFVRFGEVELAKELDLVLETYLNSCLGR</sequence>
<dbReference type="PANTHER" id="PTHR47594:SF3">
    <property type="entry name" value="PROTEIN THYLAKOID ASSEMBLY 8, CHLOROPLASTIC"/>
    <property type="match status" value="1"/>
</dbReference>
<dbReference type="GO" id="GO:0009658">
    <property type="term" value="P:chloroplast organization"/>
    <property type="evidence" value="ECO:0007669"/>
    <property type="project" value="InterPro"/>
</dbReference>
<dbReference type="InterPro" id="IPR011990">
    <property type="entry name" value="TPR-like_helical_dom_sf"/>
</dbReference>
<dbReference type="EMBL" id="JBDFQZ010000009">
    <property type="protein sequence ID" value="KAK9690224.1"/>
    <property type="molecule type" value="Genomic_DNA"/>
</dbReference>
<feature type="region of interest" description="Disordered" evidence="1">
    <location>
        <begin position="1"/>
        <end position="31"/>
    </location>
</feature>
<reference evidence="2" key="1">
    <citation type="submission" date="2024-03" db="EMBL/GenBank/DDBJ databases">
        <title>WGS assembly of Saponaria officinalis var. Norfolk2.</title>
        <authorList>
            <person name="Jenkins J."/>
            <person name="Shu S."/>
            <person name="Grimwood J."/>
            <person name="Barry K."/>
            <person name="Goodstein D."/>
            <person name="Schmutz J."/>
            <person name="Leebens-Mack J."/>
            <person name="Osbourn A."/>
        </authorList>
    </citation>
    <scope>NUCLEOTIDE SEQUENCE [LARGE SCALE GENOMIC DNA]</scope>
    <source>
        <strain evidence="2">JIC</strain>
    </source>
</reference>
<dbReference type="GO" id="GO:0000373">
    <property type="term" value="P:Group II intron splicing"/>
    <property type="evidence" value="ECO:0007669"/>
    <property type="project" value="InterPro"/>
</dbReference>
<gene>
    <name evidence="2" type="ORF">RND81_09G113500</name>
</gene>
<evidence type="ECO:0008006" key="4">
    <source>
        <dbReference type="Google" id="ProtNLM"/>
    </source>
</evidence>
<protein>
    <recommendedName>
        <fullName evidence="4">Pentatricopeptide repeat-containing protein</fullName>
    </recommendedName>
</protein>
<dbReference type="Gene3D" id="1.25.40.10">
    <property type="entry name" value="Tetratricopeptide repeat domain"/>
    <property type="match status" value="1"/>
</dbReference>
<dbReference type="AlphaFoldDB" id="A0AAW1IKP9"/>
<evidence type="ECO:0000256" key="1">
    <source>
        <dbReference type="SAM" id="MobiDB-lite"/>
    </source>
</evidence>
<dbReference type="GO" id="GO:0003723">
    <property type="term" value="F:RNA binding"/>
    <property type="evidence" value="ECO:0007669"/>
    <property type="project" value="InterPro"/>
</dbReference>
<keyword evidence="3" id="KW-1185">Reference proteome</keyword>
<organism evidence="2 3">
    <name type="scientific">Saponaria officinalis</name>
    <name type="common">Common soapwort</name>
    <name type="synonym">Lychnis saponaria</name>
    <dbReference type="NCBI Taxonomy" id="3572"/>
    <lineage>
        <taxon>Eukaryota</taxon>
        <taxon>Viridiplantae</taxon>
        <taxon>Streptophyta</taxon>
        <taxon>Embryophyta</taxon>
        <taxon>Tracheophyta</taxon>
        <taxon>Spermatophyta</taxon>
        <taxon>Magnoliopsida</taxon>
        <taxon>eudicotyledons</taxon>
        <taxon>Gunneridae</taxon>
        <taxon>Pentapetalae</taxon>
        <taxon>Caryophyllales</taxon>
        <taxon>Caryophyllaceae</taxon>
        <taxon>Caryophylleae</taxon>
        <taxon>Saponaria</taxon>
    </lineage>
</organism>
<feature type="compositionally biased region" description="Low complexity" evidence="1">
    <location>
        <begin position="1"/>
        <end position="20"/>
    </location>
</feature>
<proteinExistence type="predicted"/>
<evidence type="ECO:0000313" key="3">
    <source>
        <dbReference type="Proteomes" id="UP001443914"/>
    </source>
</evidence>
<accession>A0AAW1IKP9</accession>
<dbReference type="InterPro" id="IPR044190">
    <property type="entry name" value="THA8-like"/>
</dbReference>
<name>A0AAW1IKP9_SAPOF</name>